<feature type="domain" description="Glycosyltransferase subfamily 4-like N-terminal" evidence="2">
    <location>
        <begin position="31"/>
        <end position="174"/>
    </location>
</feature>
<dbReference type="EMBL" id="RAPK01000006">
    <property type="protein sequence ID" value="RKD76496.1"/>
    <property type="molecule type" value="Genomic_DNA"/>
</dbReference>
<protein>
    <submittedName>
        <fullName evidence="3">Glycosyltransferase involved in cell wall biosynthesis</fullName>
    </submittedName>
</protein>
<gene>
    <name evidence="3" type="ORF">ATL39_0715</name>
</gene>
<evidence type="ECO:0000259" key="1">
    <source>
        <dbReference type="Pfam" id="PF00534"/>
    </source>
</evidence>
<evidence type="ECO:0000313" key="3">
    <source>
        <dbReference type="EMBL" id="RKD76496.1"/>
    </source>
</evidence>
<keyword evidence="3" id="KW-0808">Transferase</keyword>
<dbReference type="Pfam" id="PF00534">
    <property type="entry name" value="Glycos_transf_1"/>
    <property type="match status" value="1"/>
</dbReference>
<dbReference type="OrthoDB" id="179766at2"/>
<dbReference type="PANTHER" id="PTHR45947:SF3">
    <property type="entry name" value="SULFOQUINOVOSYL TRANSFERASE SQD2"/>
    <property type="match status" value="1"/>
</dbReference>
<dbReference type="InterPro" id="IPR028098">
    <property type="entry name" value="Glyco_trans_4-like_N"/>
</dbReference>
<feature type="domain" description="Glycosyl transferase family 1" evidence="1">
    <location>
        <begin position="183"/>
        <end position="349"/>
    </location>
</feature>
<name>A0A419V8Q8_9BACL</name>
<dbReference type="AlphaFoldDB" id="A0A419V8Q8"/>
<dbReference type="InterPro" id="IPR001296">
    <property type="entry name" value="Glyco_trans_1"/>
</dbReference>
<dbReference type="PANTHER" id="PTHR45947">
    <property type="entry name" value="SULFOQUINOVOSYL TRANSFERASE SQD2"/>
    <property type="match status" value="1"/>
</dbReference>
<dbReference type="InterPro" id="IPR050194">
    <property type="entry name" value="Glycosyltransferase_grp1"/>
</dbReference>
<evidence type="ECO:0000259" key="2">
    <source>
        <dbReference type="Pfam" id="PF13439"/>
    </source>
</evidence>
<dbReference type="SUPFAM" id="SSF53756">
    <property type="entry name" value="UDP-Glycosyltransferase/glycogen phosphorylase"/>
    <property type="match status" value="1"/>
</dbReference>
<comment type="caution">
    <text evidence="3">The sequence shown here is derived from an EMBL/GenBank/DDBJ whole genome shotgun (WGS) entry which is preliminary data.</text>
</comment>
<keyword evidence="4" id="KW-1185">Reference proteome</keyword>
<dbReference type="Gene3D" id="3.40.50.2000">
    <property type="entry name" value="Glycogen Phosphorylase B"/>
    <property type="match status" value="2"/>
</dbReference>
<sequence>MNSCAEMSEKMRILIISNMYPSQEYPTFGIFVKNQAKELSGLGHTVDVISNNNPKMGKKELLKKYSTWMLQFVRPYVKKSGSYDVIHAHYAFPSGAIARLMAKRLNIPYVVTCHGGDLNKMANINSFLKNQTKKVLEDASKVIVVGEDLKDKVLNEYQIPEEKTALYSMGVDLDTFYPVPKHEAAAKVDFNKDQKHLLYVGNLIEEKGVMDLIKAFRLIHEKNDRTVLHLVGQHKQDFYLERLKKEVSSNHLTHAVHFHGPKPYQELKNWMSAADVFILPSHIEGFGLVAVEAMACEAPVVGTRTGGLYYLLKDGAGLLVSPKEPGELAEAVHSILDDELLKEKVIKKGLLKAKENNSKEIAKEIIEIYRNNK</sequence>
<proteinExistence type="predicted"/>
<evidence type="ECO:0000313" key="4">
    <source>
        <dbReference type="Proteomes" id="UP000285120"/>
    </source>
</evidence>
<dbReference type="RefSeq" id="WP_120191894.1">
    <property type="nucleotide sequence ID" value="NZ_RAPK01000006.1"/>
</dbReference>
<reference evidence="3 4" key="1">
    <citation type="submission" date="2018-09" db="EMBL/GenBank/DDBJ databases">
        <title>Genomic Encyclopedia of Archaeal and Bacterial Type Strains, Phase II (KMG-II): from individual species to whole genera.</title>
        <authorList>
            <person name="Goeker M."/>
        </authorList>
    </citation>
    <scope>NUCLEOTIDE SEQUENCE [LARGE SCALE GENOMIC DNA]</scope>
    <source>
        <strain evidence="3 4">DSM 17008</strain>
    </source>
</reference>
<accession>A0A419V8Q8</accession>
<dbReference type="Pfam" id="PF13439">
    <property type="entry name" value="Glyco_transf_4"/>
    <property type="match status" value="1"/>
</dbReference>
<organism evidence="3 4">
    <name type="scientific">Sinobaca qinghaiensis</name>
    <dbReference type="NCBI Taxonomy" id="342944"/>
    <lineage>
        <taxon>Bacteria</taxon>
        <taxon>Bacillati</taxon>
        <taxon>Bacillota</taxon>
        <taxon>Bacilli</taxon>
        <taxon>Bacillales</taxon>
        <taxon>Sporolactobacillaceae</taxon>
        <taxon>Sinobaca</taxon>
    </lineage>
</organism>
<dbReference type="Proteomes" id="UP000285120">
    <property type="component" value="Unassembled WGS sequence"/>
</dbReference>
<dbReference type="GO" id="GO:0016757">
    <property type="term" value="F:glycosyltransferase activity"/>
    <property type="evidence" value="ECO:0007669"/>
    <property type="project" value="InterPro"/>
</dbReference>